<dbReference type="InterPro" id="IPR010848">
    <property type="entry name" value="DUF1465"/>
</dbReference>
<proteinExistence type="predicted"/>
<evidence type="ECO:0000313" key="1">
    <source>
        <dbReference type="EMBL" id="SCA57706.1"/>
    </source>
</evidence>
<protein>
    <recommendedName>
        <fullName evidence="3">Regulator of CtrA degradation</fullName>
    </recommendedName>
</protein>
<organism evidence="1 2">
    <name type="scientific">Candidatus Terasakiella magnetica</name>
    <dbReference type="NCBI Taxonomy" id="1867952"/>
    <lineage>
        <taxon>Bacteria</taxon>
        <taxon>Pseudomonadati</taxon>
        <taxon>Pseudomonadota</taxon>
        <taxon>Alphaproteobacteria</taxon>
        <taxon>Rhodospirillales</taxon>
        <taxon>Terasakiellaceae</taxon>
        <taxon>Terasakiella</taxon>
    </lineage>
</organism>
<sequence>MGKVATTVNWLDRTFDETMSLLIEAEQYHAYRFEHQVRHLVPVKRLALTKESLRVTSRLSHMMSWLMSEKAILNDEITRQDFAQNTQPLAQEDICVEPTNTPIEDCPRALQSLRRRSWELFMRATRIEGMLRQ</sequence>
<gene>
    <name evidence="1" type="ORF">MTBPR1_60219</name>
</gene>
<reference evidence="1 2" key="1">
    <citation type="submission" date="2016-07" db="EMBL/GenBank/DDBJ databases">
        <authorList>
            <person name="Lefevre C.T."/>
        </authorList>
    </citation>
    <scope>NUCLEOTIDE SEQUENCE [LARGE SCALE GENOMIC DNA]</scope>
    <source>
        <strain evidence="1">PR1</strain>
    </source>
</reference>
<dbReference type="RefSeq" id="WP_069189748.1">
    <property type="nucleotide sequence ID" value="NZ_FLYE01000045.1"/>
</dbReference>
<dbReference type="Gene3D" id="1.10.8.930">
    <property type="entry name" value="Protein of unknown function DUF1465"/>
    <property type="match status" value="1"/>
</dbReference>
<evidence type="ECO:0000313" key="2">
    <source>
        <dbReference type="Proteomes" id="UP000231658"/>
    </source>
</evidence>
<dbReference type="InterPro" id="IPR038301">
    <property type="entry name" value="AraC-like_sf"/>
</dbReference>
<dbReference type="STRING" id="1867952.MTBPR1_60219"/>
<dbReference type="AlphaFoldDB" id="A0A1C3RKD5"/>
<accession>A0A1C3RKD5</accession>
<keyword evidence="2" id="KW-1185">Reference proteome</keyword>
<name>A0A1C3RKD5_9PROT</name>
<dbReference type="EMBL" id="FLYE01000045">
    <property type="protein sequence ID" value="SCA57706.1"/>
    <property type="molecule type" value="Genomic_DNA"/>
</dbReference>
<evidence type="ECO:0008006" key="3">
    <source>
        <dbReference type="Google" id="ProtNLM"/>
    </source>
</evidence>
<dbReference type="Proteomes" id="UP000231658">
    <property type="component" value="Unassembled WGS sequence"/>
</dbReference>
<dbReference type="Pfam" id="PF07323">
    <property type="entry name" value="DUF1465"/>
    <property type="match status" value="1"/>
</dbReference>